<accession>A0ACC0ASM1</accession>
<proteinExistence type="predicted"/>
<name>A0ACC0ASM1_CATRO</name>
<evidence type="ECO:0000313" key="1">
    <source>
        <dbReference type="EMBL" id="KAI5663865.1"/>
    </source>
</evidence>
<reference evidence="2" key="1">
    <citation type="journal article" date="2023" name="Nat. Plants">
        <title>Single-cell RNA sequencing provides a high-resolution roadmap for understanding the multicellular compartmentation of specialized metabolism.</title>
        <authorList>
            <person name="Sun S."/>
            <person name="Shen X."/>
            <person name="Li Y."/>
            <person name="Li Y."/>
            <person name="Wang S."/>
            <person name="Li R."/>
            <person name="Zhang H."/>
            <person name="Shen G."/>
            <person name="Guo B."/>
            <person name="Wei J."/>
            <person name="Xu J."/>
            <person name="St-Pierre B."/>
            <person name="Chen S."/>
            <person name="Sun C."/>
        </authorList>
    </citation>
    <scope>NUCLEOTIDE SEQUENCE [LARGE SCALE GENOMIC DNA]</scope>
</reference>
<gene>
    <name evidence="1" type="ORF">M9H77_23188</name>
</gene>
<sequence>MAKNPTQPCDHKFLQTDFGEIRRSFQKIWFKDFTWLEYNVHKRSAFDRAQSVISRFSTSFALISSALIEGLLLLAKLEAHPFHPLADNKISENDAGDDRRKSLSSGEAQIDFNFERSKRPCELRVWKKAKG</sequence>
<evidence type="ECO:0000313" key="2">
    <source>
        <dbReference type="Proteomes" id="UP001060085"/>
    </source>
</evidence>
<dbReference type="Proteomes" id="UP001060085">
    <property type="component" value="Linkage Group LG05"/>
</dbReference>
<keyword evidence="2" id="KW-1185">Reference proteome</keyword>
<comment type="caution">
    <text evidence="1">The sequence shown here is derived from an EMBL/GenBank/DDBJ whole genome shotgun (WGS) entry which is preliminary data.</text>
</comment>
<dbReference type="EMBL" id="CM044705">
    <property type="protein sequence ID" value="KAI5663865.1"/>
    <property type="molecule type" value="Genomic_DNA"/>
</dbReference>
<protein>
    <submittedName>
        <fullName evidence="1">Uncharacterized protein</fullName>
    </submittedName>
</protein>
<organism evidence="1 2">
    <name type="scientific">Catharanthus roseus</name>
    <name type="common">Madagascar periwinkle</name>
    <name type="synonym">Vinca rosea</name>
    <dbReference type="NCBI Taxonomy" id="4058"/>
    <lineage>
        <taxon>Eukaryota</taxon>
        <taxon>Viridiplantae</taxon>
        <taxon>Streptophyta</taxon>
        <taxon>Embryophyta</taxon>
        <taxon>Tracheophyta</taxon>
        <taxon>Spermatophyta</taxon>
        <taxon>Magnoliopsida</taxon>
        <taxon>eudicotyledons</taxon>
        <taxon>Gunneridae</taxon>
        <taxon>Pentapetalae</taxon>
        <taxon>asterids</taxon>
        <taxon>lamiids</taxon>
        <taxon>Gentianales</taxon>
        <taxon>Apocynaceae</taxon>
        <taxon>Rauvolfioideae</taxon>
        <taxon>Vinceae</taxon>
        <taxon>Catharanthinae</taxon>
        <taxon>Catharanthus</taxon>
    </lineage>
</organism>